<evidence type="ECO:0000313" key="5">
    <source>
        <dbReference type="EMBL" id="MBK1878359.1"/>
    </source>
</evidence>
<dbReference type="InterPro" id="IPR014284">
    <property type="entry name" value="RNA_pol_sigma-70_dom"/>
</dbReference>
<sequence length="219" mass="24222">MSPLPLVENEVHNTGNSIGSSGPDQNGGEHAADITLCLQAIEEGDVKASEDLLPLVYDELRQHAGVRMARESSGHTLQATALVHEAWLRVVGKGGVRWESRAHFFGAAAEAMRRILIESARRKARLKRGGDMVRVDLSTIDVAAASPEEKVLLIDDALEQLKLKDPEQARVVVLKFYMSHTNSEVAEMLSISERTVERRWAFAKSWLFETIKKQQGGLV</sequence>
<dbReference type="Proteomes" id="UP000617628">
    <property type="component" value="Unassembled WGS sequence"/>
</dbReference>
<dbReference type="InterPro" id="IPR013324">
    <property type="entry name" value="RNA_pol_sigma_r3/r4-like"/>
</dbReference>
<proteinExistence type="predicted"/>
<name>A0A934VSC1_9BACT</name>
<feature type="domain" description="RNA polymerase sigma-70 ECF-like HTH" evidence="4">
    <location>
        <begin position="32"/>
        <end position="211"/>
    </location>
</feature>
<reference evidence="5" key="1">
    <citation type="submission" date="2021-01" db="EMBL/GenBank/DDBJ databases">
        <title>Modified the classification status of verrucomicrobia.</title>
        <authorList>
            <person name="Feng X."/>
        </authorList>
    </citation>
    <scope>NUCLEOTIDE SEQUENCE</scope>
    <source>
        <strain evidence="5">KCTC 13126</strain>
    </source>
</reference>
<dbReference type="NCBIfam" id="TIGR02937">
    <property type="entry name" value="sigma70-ECF"/>
    <property type="match status" value="1"/>
</dbReference>
<dbReference type="AlphaFoldDB" id="A0A934VSC1"/>
<evidence type="ECO:0000313" key="6">
    <source>
        <dbReference type="Proteomes" id="UP000617628"/>
    </source>
</evidence>
<gene>
    <name evidence="5" type="ORF">JIN87_15875</name>
</gene>
<dbReference type="EMBL" id="JAENIL010000029">
    <property type="protein sequence ID" value="MBK1878359.1"/>
    <property type="molecule type" value="Genomic_DNA"/>
</dbReference>
<protein>
    <submittedName>
        <fullName evidence="5">Sigma-70 family RNA polymerase sigma factor</fullName>
    </submittedName>
</protein>
<keyword evidence="2" id="KW-0731">Sigma factor</keyword>
<organism evidence="5 6">
    <name type="scientific">Pelagicoccus mobilis</name>
    <dbReference type="NCBI Taxonomy" id="415221"/>
    <lineage>
        <taxon>Bacteria</taxon>
        <taxon>Pseudomonadati</taxon>
        <taxon>Verrucomicrobiota</taxon>
        <taxon>Opitutia</taxon>
        <taxon>Puniceicoccales</taxon>
        <taxon>Pelagicoccaceae</taxon>
        <taxon>Pelagicoccus</taxon>
    </lineage>
</organism>
<dbReference type="Gene3D" id="1.10.10.10">
    <property type="entry name" value="Winged helix-like DNA-binding domain superfamily/Winged helix DNA-binding domain"/>
    <property type="match status" value="1"/>
</dbReference>
<dbReference type="InterPro" id="IPR011517">
    <property type="entry name" value="RNA_pol_sigma70_ECF-like"/>
</dbReference>
<dbReference type="PANTHER" id="PTHR43133">
    <property type="entry name" value="RNA POLYMERASE ECF-TYPE SIGMA FACTO"/>
    <property type="match status" value="1"/>
</dbReference>
<keyword evidence="3" id="KW-0804">Transcription</keyword>
<dbReference type="NCBIfam" id="TIGR02999">
    <property type="entry name" value="Sig-70_X6"/>
    <property type="match status" value="1"/>
</dbReference>
<keyword evidence="6" id="KW-1185">Reference proteome</keyword>
<dbReference type="InterPro" id="IPR036388">
    <property type="entry name" value="WH-like_DNA-bd_sf"/>
</dbReference>
<comment type="caution">
    <text evidence="5">The sequence shown here is derived from an EMBL/GenBank/DDBJ whole genome shotgun (WGS) entry which is preliminary data.</text>
</comment>
<dbReference type="Pfam" id="PF07638">
    <property type="entry name" value="Sigma70_ECF"/>
    <property type="match status" value="1"/>
</dbReference>
<dbReference type="GO" id="GO:0016987">
    <property type="term" value="F:sigma factor activity"/>
    <property type="evidence" value="ECO:0007669"/>
    <property type="project" value="UniProtKB-KW"/>
</dbReference>
<dbReference type="PANTHER" id="PTHR43133:SF39">
    <property type="entry name" value="SIMILAR TO RNA POLYMERASE SIGMA-E FACTOR"/>
    <property type="match status" value="1"/>
</dbReference>
<accession>A0A934VSC1</accession>
<evidence type="ECO:0000256" key="2">
    <source>
        <dbReference type="ARBA" id="ARBA00023082"/>
    </source>
</evidence>
<evidence type="ECO:0000259" key="4">
    <source>
        <dbReference type="Pfam" id="PF07638"/>
    </source>
</evidence>
<dbReference type="RefSeq" id="WP_200356572.1">
    <property type="nucleotide sequence ID" value="NZ_JAENIL010000029.1"/>
</dbReference>
<dbReference type="InterPro" id="IPR039425">
    <property type="entry name" value="RNA_pol_sigma-70-like"/>
</dbReference>
<evidence type="ECO:0000256" key="3">
    <source>
        <dbReference type="ARBA" id="ARBA00023163"/>
    </source>
</evidence>
<evidence type="ECO:0000256" key="1">
    <source>
        <dbReference type="ARBA" id="ARBA00023015"/>
    </source>
</evidence>
<dbReference type="InterPro" id="IPR053812">
    <property type="entry name" value="HTH_Sigma70_ECF-like"/>
</dbReference>
<keyword evidence="1" id="KW-0805">Transcription regulation</keyword>
<dbReference type="GO" id="GO:0006352">
    <property type="term" value="P:DNA-templated transcription initiation"/>
    <property type="evidence" value="ECO:0007669"/>
    <property type="project" value="InterPro"/>
</dbReference>
<dbReference type="SUPFAM" id="SSF88659">
    <property type="entry name" value="Sigma3 and sigma4 domains of RNA polymerase sigma factors"/>
    <property type="match status" value="1"/>
</dbReference>